<keyword evidence="3 9" id="KW-0812">Transmembrane</keyword>
<feature type="transmembrane region" description="Helical" evidence="9">
    <location>
        <begin position="39"/>
        <end position="60"/>
    </location>
</feature>
<dbReference type="STRING" id="984487.A0A1E4SKF2"/>
<comment type="subcellular location">
    <subcellularLocation>
        <location evidence="1">Membrane</location>
        <topology evidence="1">Multi-pass membrane protein</topology>
    </subcellularLocation>
</comment>
<feature type="transmembrane region" description="Helical" evidence="9">
    <location>
        <begin position="107"/>
        <end position="123"/>
    </location>
</feature>
<comment type="function">
    <text evidence="7">MFS antiporter that does not display functional linkage as drug transporter and performs functions that significantly affect biofilm development and virulence. No substrate for transport has been identified yet, but plays an important role in the growth in the host.</text>
</comment>
<dbReference type="GO" id="GO:0022857">
    <property type="term" value="F:transmembrane transporter activity"/>
    <property type="evidence" value="ECO:0007669"/>
    <property type="project" value="InterPro"/>
</dbReference>
<feature type="transmembrane region" description="Helical" evidence="9">
    <location>
        <begin position="197"/>
        <end position="216"/>
    </location>
</feature>
<dbReference type="PANTHER" id="PTHR23502">
    <property type="entry name" value="MAJOR FACILITATOR SUPERFAMILY"/>
    <property type="match status" value="1"/>
</dbReference>
<accession>A0A1E4SKF2</accession>
<dbReference type="FunFam" id="1.20.1250.20:FF:000172">
    <property type="entry name" value="MFS multidrug resistance transporter"/>
    <property type="match status" value="1"/>
</dbReference>
<evidence type="ECO:0000256" key="1">
    <source>
        <dbReference type="ARBA" id="ARBA00004141"/>
    </source>
</evidence>
<dbReference type="Proteomes" id="UP000094285">
    <property type="component" value="Unassembled WGS sequence"/>
</dbReference>
<feature type="domain" description="Major facilitator superfamily (MFS) profile" evidence="10">
    <location>
        <begin position="41"/>
        <end position="487"/>
    </location>
</feature>
<feature type="transmembrane region" description="Helical" evidence="9">
    <location>
        <begin position="463"/>
        <end position="483"/>
    </location>
</feature>
<comment type="similarity">
    <text evidence="6">Belongs to the major facilitator superfamily. CAR1 family.</text>
</comment>
<dbReference type="PROSITE" id="PS50850">
    <property type="entry name" value="MFS"/>
    <property type="match status" value="1"/>
</dbReference>
<evidence type="ECO:0000256" key="4">
    <source>
        <dbReference type="ARBA" id="ARBA00022989"/>
    </source>
</evidence>
<dbReference type="GO" id="GO:0005886">
    <property type="term" value="C:plasma membrane"/>
    <property type="evidence" value="ECO:0007669"/>
    <property type="project" value="TreeGrafter"/>
</dbReference>
<evidence type="ECO:0000256" key="6">
    <source>
        <dbReference type="ARBA" id="ARBA00038347"/>
    </source>
</evidence>
<feature type="compositionally biased region" description="Polar residues" evidence="8">
    <location>
        <begin position="1"/>
        <end position="15"/>
    </location>
</feature>
<sequence length="535" mass="57671">MDTNHPSAGSASALQPKTPALSPPLDPPPYTIFQKGEKAILMLILSLIGFCSAISSPIYFPALPTLTSYFKVSEAVINLSVVAYLVFQGIAPTFVGSVADVIGMRPVLVLSAVVFTASCFALSQTNVYWLFAVLRCIQAAGIAPVVAVAASVSGDVCTPRDRGGFVGTVSGMQLVGNGFGGIIGAALILGFNTWRAIFVFLGILGGFAMVLSALLLPETSRLIVGNGSIVPKSILNRLLFSVLPHFRKQLTNDYSTLRKRNKLDLLSSYKILVVPEVFASLVPSGIHYAGWTIALTSLSTELENRYKYSVMHVGLIYLPQGIATLVSSVVTGKALNYYYRYRRAQYDEKYKDTAPENRPSFNISRTRIDICIVPATSMVIGLLMFGWCLQYRKAAISIIIASTLISFSTVSLISCATTLLVDLFPGKSSSSISCLNLVRCMLAALFTGILDHLIQSMGLGGCYTFMAGLCLLSDLMLVCIILVRAKKVMSADTVSEKQALEESEEVTEKQPTSKAEESAIDTGNVLLENRQPKLS</sequence>
<gene>
    <name evidence="11" type="ORF">CANTADRAFT_49509</name>
</gene>
<feature type="transmembrane region" description="Helical" evidence="9">
    <location>
        <begin position="395"/>
        <end position="424"/>
    </location>
</feature>
<feature type="transmembrane region" description="Helical" evidence="9">
    <location>
        <begin position="164"/>
        <end position="191"/>
    </location>
</feature>
<feature type="transmembrane region" description="Helical" evidence="9">
    <location>
        <begin position="75"/>
        <end position="95"/>
    </location>
</feature>
<feature type="transmembrane region" description="Helical" evidence="9">
    <location>
        <begin position="129"/>
        <end position="152"/>
    </location>
</feature>
<feature type="region of interest" description="Disordered" evidence="8">
    <location>
        <begin position="1"/>
        <end position="23"/>
    </location>
</feature>
<evidence type="ECO:0000256" key="3">
    <source>
        <dbReference type="ARBA" id="ARBA00022692"/>
    </source>
</evidence>
<dbReference type="Gene3D" id="1.20.1250.20">
    <property type="entry name" value="MFS general substrate transporter like domains"/>
    <property type="match status" value="1"/>
</dbReference>
<dbReference type="GeneID" id="30983851"/>
<feature type="region of interest" description="Disordered" evidence="8">
    <location>
        <begin position="496"/>
        <end position="535"/>
    </location>
</feature>
<evidence type="ECO:0000256" key="8">
    <source>
        <dbReference type="SAM" id="MobiDB-lite"/>
    </source>
</evidence>
<keyword evidence="4 9" id="KW-1133">Transmembrane helix</keyword>
<evidence type="ECO:0000256" key="9">
    <source>
        <dbReference type="SAM" id="Phobius"/>
    </source>
</evidence>
<dbReference type="Pfam" id="PF07690">
    <property type="entry name" value="MFS_1"/>
    <property type="match status" value="1"/>
</dbReference>
<dbReference type="GO" id="GO:0001765">
    <property type="term" value="P:membrane raft assembly"/>
    <property type="evidence" value="ECO:0007669"/>
    <property type="project" value="UniProtKB-ARBA"/>
</dbReference>
<name>A0A1E4SKF2_9ASCO</name>
<feature type="transmembrane region" description="Helical" evidence="9">
    <location>
        <begin position="368"/>
        <end position="389"/>
    </location>
</feature>
<protein>
    <submittedName>
        <fullName evidence="11">Putative plasma membrane transporter of the major facilitator superfamily</fullName>
    </submittedName>
</protein>
<dbReference type="InterPro" id="IPR011701">
    <property type="entry name" value="MFS"/>
</dbReference>
<evidence type="ECO:0000256" key="2">
    <source>
        <dbReference type="ARBA" id="ARBA00022448"/>
    </source>
</evidence>
<dbReference type="OrthoDB" id="440553at2759"/>
<dbReference type="InterPro" id="IPR036259">
    <property type="entry name" value="MFS_trans_sf"/>
</dbReference>
<evidence type="ECO:0000256" key="5">
    <source>
        <dbReference type="ARBA" id="ARBA00023136"/>
    </source>
</evidence>
<dbReference type="GO" id="GO:0045121">
    <property type="term" value="C:membrane raft"/>
    <property type="evidence" value="ECO:0007669"/>
    <property type="project" value="UniProtKB-ARBA"/>
</dbReference>
<organism evidence="11 12">
    <name type="scientific">Suhomyces tanzawaensis NRRL Y-17324</name>
    <dbReference type="NCBI Taxonomy" id="984487"/>
    <lineage>
        <taxon>Eukaryota</taxon>
        <taxon>Fungi</taxon>
        <taxon>Dikarya</taxon>
        <taxon>Ascomycota</taxon>
        <taxon>Saccharomycotina</taxon>
        <taxon>Pichiomycetes</taxon>
        <taxon>Debaryomycetaceae</taxon>
        <taxon>Suhomyces</taxon>
    </lineage>
</organism>
<dbReference type="SUPFAM" id="SSF103473">
    <property type="entry name" value="MFS general substrate transporter"/>
    <property type="match status" value="1"/>
</dbReference>
<dbReference type="AlphaFoldDB" id="A0A1E4SKF2"/>
<reference evidence="12" key="1">
    <citation type="submission" date="2016-05" db="EMBL/GenBank/DDBJ databases">
        <title>Comparative genomics of biotechnologically important yeasts.</title>
        <authorList>
            <consortium name="DOE Joint Genome Institute"/>
            <person name="Riley R."/>
            <person name="Haridas S."/>
            <person name="Wolfe K.H."/>
            <person name="Lopes M.R."/>
            <person name="Hittinger C.T."/>
            <person name="Goker M."/>
            <person name="Salamov A."/>
            <person name="Wisecaver J."/>
            <person name="Long T.M."/>
            <person name="Aerts A.L."/>
            <person name="Barry K."/>
            <person name="Choi C."/>
            <person name="Clum A."/>
            <person name="Coughlan A.Y."/>
            <person name="Deshpande S."/>
            <person name="Douglass A.P."/>
            <person name="Hanson S.J."/>
            <person name="Klenk H.-P."/>
            <person name="Labutti K."/>
            <person name="Lapidus A."/>
            <person name="Lindquist E."/>
            <person name="Lipzen A."/>
            <person name="Meier-Kolthoff J.P."/>
            <person name="Ohm R.A."/>
            <person name="Otillar R.P."/>
            <person name="Pangilinan J."/>
            <person name="Peng Y."/>
            <person name="Rokas A."/>
            <person name="Rosa C.A."/>
            <person name="Scheuner C."/>
            <person name="Sibirny A.A."/>
            <person name="Slot J.C."/>
            <person name="Stielow J.B."/>
            <person name="Sun H."/>
            <person name="Kurtzman C.P."/>
            <person name="Blackwell M."/>
            <person name="Grigoriev I.V."/>
            <person name="Jeffries T.W."/>
        </authorList>
    </citation>
    <scope>NUCLEOTIDE SEQUENCE [LARGE SCALE GENOMIC DNA]</scope>
    <source>
        <strain evidence="12">NRRL Y-17324</strain>
    </source>
</reference>
<dbReference type="GO" id="GO:0055088">
    <property type="term" value="P:lipid homeostasis"/>
    <property type="evidence" value="ECO:0007669"/>
    <property type="project" value="UniProtKB-ARBA"/>
</dbReference>
<keyword evidence="12" id="KW-1185">Reference proteome</keyword>
<evidence type="ECO:0000313" key="12">
    <source>
        <dbReference type="Proteomes" id="UP000094285"/>
    </source>
</evidence>
<keyword evidence="5 9" id="KW-0472">Membrane</keyword>
<keyword evidence="2" id="KW-0813">Transport</keyword>
<dbReference type="RefSeq" id="XP_020065100.1">
    <property type="nucleotide sequence ID" value="XM_020209715.1"/>
</dbReference>
<evidence type="ECO:0000256" key="7">
    <source>
        <dbReference type="ARBA" id="ARBA00053949"/>
    </source>
</evidence>
<proteinExistence type="inferred from homology"/>
<evidence type="ECO:0000313" key="11">
    <source>
        <dbReference type="EMBL" id="ODV79978.1"/>
    </source>
</evidence>
<dbReference type="EMBL" id="KV453911">
    <property type="protein sequence ID" value="ODV79978.1"/>
    <property type="molecule type" value="Genomic_DNA"/>
</dbReference>
<dbReference type="InterPro" id="IPR020846">
    <property type="entry name" value="MFS_dom"/>
</dbReference>
<feature type="transmembrane region" description="Helical" evidence="9">
    <location>
        <begin position="269"/>
        <end position="294"/>
    </location>
</feature>
<feature type="transmembrane region" description="Helical" evidence="9">
    <location>
        <begin position="314"/>
        <end position="339"/>
    </location>
</feature>
<dbReference type="PANTHER" id="PTHR23502:SF51">
    <property type="entry name" value="QUINIDINE RESISTANCE PROTEIN 1-RELATED"/>
    <property type="match status" value="1"/>
</dbReference>
<evidence type="ECO:0000259" key="10">
    <source>
        <dbReference type="PROSITE" id="PS50850"/>
    </source>
</evidence>